<accession>A0A518CVJ0</accession>
<keyword evidence="2" id="KW-1185">Reference proteome</keyword>
<proteinExistence type="predicted"/>
<gene>
    <name evidence="1" type="ORF">Pla163_03370</name>
</gene>
<dbReference type="Proteomes" id="UP000319342">
    <property type="component" value="Chromosome"/>
</dbReference>
<dbReference type="EMBL" id="CP036290">
    <property type="protein sequence ID" value="QDU83239.1"/>
    <property type="molecule type" value="Genomic_DNA"/>
</dbReference>
<dbReference type="AlphaFoldDB" id="A0A518CVJ0"/>
<dbReference type="RefSeq" id="WP_145182587.1">
    <property type="nucleotide sequence ID" value="NZ_CP036290.1"/>
</dbReference>
<sequence>MKLRVLALALVLAVFGVLLFVLTRPQAELVELDPSDLDESSEQLLSDAFDLADGVQDGDPIPSDRIETKVVPDQSLLRWSDLLEPIDRDSGERVGAAQVACLTGPEEDFRVYQLDDPVDAALFEGEVLAEVRSDGHVFHPFLPRELDRGADRPRVLELVPAAPMVVEIVGEAPRRSVFALVELAPVSTREHRDIALRLGQFLGLEPGTPRKGGDDPAKSRGAVAFREQAWRSIWDGDDDTKPVALDGLDSLQLYHPRFGVDPEDEDRRLEIPRVPMGVELSGYVQPVPSPSMQVPPESFFVGALDSEGAFAGPWYVPPFVHDGTDTPRVRVTFDGAASITWSLPEESRPSDSRGDAFALVHVNGAPHHLESGRLQDGRYSYRDVTPGLYRFSGTWKNSTGSELSKVNIEIEVPVGGDVVLGELTSVTGNTIELRPRVVLGEGVDPDRRAEIEAAIVLEASVVEDGEPSRRSIVSHSVRTSGGSGLLRGVSDGRHAIRAWSARLSGSPGTATTFEGLAVHPVRTTDFECTGDTVVEVEVRVERTHSIDVGFVESSGEPFRVWKCYAVRQSDGALVALSKDPPSKDPTAAPGDRRFRADLAPGDWRLLGTANSDRPLVASGRVTVGPGGGSLTLELVASVSAFMDPDDPRLARSNVYDGADPLALPVGWPPAIGYLTCQNNGRDEQGRPRFSTLLPETEYEFTADGTRFVTGAPGSVLELSR</sequence>
<evidence type="ECO:0000313" key="2">
    <source>
        <dbReference type="Proteomes" id="UP000319342"/>
    </source>
</evidence>
<name>A0A518CVJ0_9BACT</name>
<protein>
    <submittedName>
        <fullName evidence="1">Uncharacterized protein</fullName>
    </submittedName>
</protein>
<evidence type="ECO:0000313" key="1">
    <source>
        <dbReference type="EMBL" id="QDU83239.1"/>
    </source>
</evidence>
<dbReference type="OrthoDB" id="9758182at2"/>
<reference evidence="1 2" key="1">
    <citation type="submission" date="2019-02" db="EMBL/GenBank/DDBJ databases">
        <title>Deep-cultivation of Planctomycetes and their phenomic and genomic characterization uncovers novel biology.</title>
        <authorList>
            <person name="Wiegand S."/>
            <person name="Jogler M."/>
            <person name="Boedeker C."/>
            <person name="Pinto D."/>
            <person name="Vollmers J."/>
            <person name="Rivas-Marin E."/>
            <person name="Kohn T."/>
            <person name="Peeters S.H."/>
            <person name="Heuer A."/>
            <person name="Rast P."/>
            <person name="Oberbeckmann S."/>
            <person name="Bunk B."/>
            <person name="Jeske O."/>
            <person name="Meyerdierks A."/>
            <person name="Storesund J.E."/>
            <person name="Kallscheuer N."/>
            <person name="Luecker S."/>
            <person name="Lage O.M."/>
            <person name="Pohl T."/>
            <person name="Merkel B.J."/>
            <person name="Hornburger P."/>
            <person name="Mueller R.-W."/>
            <person name="Bruemmer F."/>
            <person name="Labrenz M."/>
            <person name="Spormann A.M."/>
            <person name="Op den Camp H."/>
            <person name="Overmann J."/>
            <person name="Amann R."/>
            <person name="Jetten M.S.M."/>
            <person name="Mascher T."/>
            <person name="Medema M.H."/>
            <person name="Devos D.P."/>
            <person name="Kaster A.-K."/>
            <person name="Ovreas L."/>
            <person name="Rohde M."/>
            <person name="Galperin M.Y."/>
            <person name="Jogler C."/>
        </authorList>
    </citation>
    <scope>NUCLEOTIDE SEQUENCE [LARGE SCALE GENOMIC DNA]</scope>
    <source>
        <strain evidence="1 2">Pla163</strain>
    </source>
</reference>
<organism evidence="1 2">
    <name type="scientific">Rohdeia mirabilis</name>
    <dbReference type="NCBI Taxonomy" id="2528008"/>
    <lineage>
        <taxon>Bacteria</taxon>
        <taxon>Pseudomonadati</taxon>
        <taxon>Planctomycetota</taxon>
        <taxon>Planctomycetia</taxon>
        <taxon>Planctomycetia incertae sedis</taxon>
        <taxon>Rohdeia</taxon>
    </lineage>
</organism>